<protein>
    <submittedName>
        <fullName evidence="3">Probable phosphoglycerate mutase</fullName>
    </submittedName>
</protein>
<dbReference type="PIRSF" id="PIRSF000709">
    <property type="entry name" value="6PFK_2-Ptase"/>
    <property type="match status" value="1"/>
</dbReference>
<dbReference type="GO" id="GO:0004331">
    <property type="term" value="F:fructose-2,6-bisphosphate 2-phosphatase activity"/>
    <property type="evidence" value="ECO:0007669"/>
    <property type="project" value="TreeGrafter"/>
</dbReference>
<dbReference type="InterPro" id="IPR051695">
    <property type="entry name" value="Phosphoglycerate_Mutase"/>
</dbReference>
<dbReference type="OrthoDB" id="9781415at2"/>
<evidence type="ECO:0000256" key="2">
    <source>
        <dbReference type="PIRSR" id="PIRSR613078-2"/>
    </source>
</evidence>
<organism evidence="3 4">
    <name type="scientific">Acetanaerobacterium elongatum</name>
    <dbReference type="NCBI Taxonomy" id="258515"/>
    <lineage>
        <taxon>Bacteria</taxon>
        <taxon>Bacillati</taxon>
        <taxon>Bacillota</taxon>
        <taxon>Clostridia</taxon>
        <taxon>Eubacteriales</taxon>
        <taxon>Oscillospiraceae</taxon>
        <taxon>Acetanaerobacterium</taxon>
    </lineage>
</organism>
<dbReference type="AlphaFoldDB" id="A0A1H0FQJ8"/>
<proteinExistence type="predicted"/>
<dbReference type="RefSeq" id="WP_092642983.1">
    <property type="nucleotide sequence ID" value="NZ_FNID01000042.1"/>
</dbReference>
<dbReference type="EMBL" id="FNID01000042">
    <property type="protein sequence ID" value="SDN96946.1"/>
    <property type="molecule type" value="Genomic_DNA"/>
</dbReference>
<dbReference type="InterPro" id="IPR029033">
    <property type="entry name" value="His_PPase_superfam"/>
</dbReference>
<dbReference type="STRING" id="258515.SAMN05192585_14218"/>
<dbReference type="SUPFAM" id="SSF53254">
    <property type="entry name" value="Phosphoglycerate mutase-like"/>
    <property type="match status" value="1"/>
</dbReference>
<dbReference type="CDD" id="cd07067">
    <property type="entry name" value="HP_PGM_like"/>
    <property type="match status" value="1"/>
</dbReference>
<dbReference type="GO" id="GO:0045820">
    <property type="term" value="P:negative regulation of glycolytic process"/>
    <property type="evidence" value="ECO:0007669"/>
    <property type="project" value="TreeGrafter"/>
</dbReference>
<evidence type="ECO:0000313" key="4">
    <source>
        <dbReference type="Proteomes" id="UP000199182"/>
    </source>
</evidence>
<feature type="binding site" evidence="2">
    <location>
        <begin position="8"/>
        <end position="15"/>
    </location>
    <ligand>
        <name>substrate</name>
    </ligand>
</feature>
<gene>
    <name evidence="3" type="ORF">SAMN05192585_14218</name>
</gene>
<name>A0A1H0FQJ8_9FIRM</name>
<feature type="binding site" evidence="2">
    <location>
        <position position="58"/>
    </location>
    <ligand>
        <name>substrate</name>
    </ligand>
</feature>
<dbReference type="Proteomes" id="UP000199182">
    <property type="component" value="Unassembled WGS sequence"/>
</dbReference>
<keyword evidence="4" id="KW-1185">Reference proteome</keyword>
<accession>A0A1H0FQJ8</accession>
<dbReference type="InterPro" id="IPR013078">
    <property type="entry name" value="His_Pase_superF_clade-1"/>
</dbReference>
<reference evidence="3 4" key="1">
    <citation type="submission" date="2016-10" db="EMBL/GenBank/DDBJ databases">
        <authorList>
            <person name="de Groot N.N."/>
        </authorList>
    </citation>
    <scope>NUCLEOTIDE SEQUENCE [LARGE SCALE GENOMIC DNA]</scope>
    <source>
        <strain evidence="3 4">CGMCC 1.5012</strain>
    </source>
</reference>
<dbReference type="GO" id="GO:0043456">
    <property type="term" value="P:regulation of pentose-phosphate shunt"/>
    <property type="evidence" value="ECO:0007669"/>
    <property type="project" value="TreeGrafter"/>
</dbReference>
<dbReference type="PANTHER" id="PTHR46517">
    <property type="entry name" value="FRUCTOSE-2,6-BISPHOSPHATASE TIGAR"/>
    <property type="match status" value="1"/>
</dbReference>
<dbReference type="PANTHER" id="PTHR46517:SF1">
    <property type="entry name" value="FRUCTOSE-2,6-BISPHOSPHATASE TIGAR"/>
    <property type="match status" value="1"/>
</dbReference>
<dbReference type="GO" id="GO:0005829">
    <property type="term" value="C:cytosol"/>
    <property type="evidence" value="ECO:0007669"/>
    <property type="project" value="TreeGrafter"/>
</dbReference>
<sequence>MTDVYLVRHAQTSGNKTRTFQGRTDADITEEGASQLKYLAERFKNISFDKIYSSPLQRARKTAQAVNLYHNKELVLEEGIIEIDVGKLEGIPFAELYQLYPEDVQVFINTPHLFKSPGGESMMQVYERMVTTLGRLVGENKGSRIVVVTHGCALQNYLAYALGYGQEGIQRAPICLNTAVTHLRFTENGLPFVVALNDASHLSAEQLEQGKWELKP</sequence>
<dbReference type="Gene3D" id="3.40.50.1240">
    <property type="entry name" value="Phosphoglycerate mutase-like"/>
    <property type="match status" value="1"/>
</dbReference>
<evidence type="ECO:0000313" key="3">
    <source>
        <dbReference type="EMBL" id="SDN96946.1"/>
    </source>
</evidence>
<keyword evidence="1" id="KW-0378">Hydrolase</keyword>
<evidence type="ECO:0000256" key="1">
    <source>
        <dbReference type="ARBA" id="ARBA00022801"/>
    </source>
</evidence>
<dbReference type="Pfam" id="PF00300">
    <property type="entry name" value="His_Phos_1"/>
    <property type="match status" value="1"/>
</dbReference>
<dbReference type="SMART" id="SM00855">
    <property type="entry name" value="PGAM"/>
    <property type="match status" value="1"/>
</dbReference>